<evidence type="ECO:0000313" key="2">
    <source>
        <dbReference type="EMBL" id="KAF5326266.1"/>
    </source>
</evidence>
<dbReference type="PANTHER" id="PTHR46230:SF7">
    <property type="entry name" value="BOLA-LIKE PROTEIN 1"/>
    <property type="match status" value="1"/>
</dbReference>
<dbReference type="GO" id="GO:0044572">
    <property type="term" value="P:[4Fe-4S] cluster assembly"/>
    <property type="evidence" value="ECO:0007669"/>
    <property type="project" value="TreeGrafter"/>
</dbReference>
<dbReference type="InterPro" id="IPR002634">
    <property type="entry name" value="BolA"/>
</dbReference>
<proteinExistence type="inferred from homology"/>
<dbReference type="OrthoDB" id="411584at2759"/>
<organism evidence="2 3">
    <name type="scientific">Ephemerocybe angulata</name>
    <dbReference type="NCBI Taxonomy" id="980116"/>
    <lineage>
        <taxon>Eukaryota</taxon>
        <taxon>Fungi</taxon>
        <taxon>Dikarya</taxon>
        <taxon>Basidiomycota</taxon>
        <taxon>Agaricomycotina</taxon>
        <taxon>Agaricomycetes</taxon>
        <taxon>Agaricomycetidae</taxon>
        <taxon>Agaricales</taxon>
        <taxon>Agaricineae</taxon>
        <taxon>Psathyrellaceae</taxon>
        <taxon>Ephemerocybe</taxon>
    </lineage>
</organism>
<evidence type="ECO:0000313" key="3">
    <source>
        <dbReference type="Proteomes" id="UP000541558"/>
    </source>
</evidence>
<gene>
    <name evidence="2" type="ORF">D9611_000038</name>
</gene>
<protein>
    <submittedName>
        <fullName evidence="2">Uncharacterized protein</fullName>
    </submittedName>
</protein>
<comment type="caution">
    <text evidence="2">The sequence shown here is derived from an EMBL/GenBank/DDBJ whole genome shotgun (WGS) entry which is preliminary data.</text>
</comment>
<comment type="similarity">
    <text evidence="1">Belongs to the BolA/IbaG family.</text>
</comment>
<dbReference type="PIRSF" id="PIRSF003113">
    <property type="entry name" value="BolA"/>
    <property type="match status" value="1"/>
</dbReference>
<dbReference type="SUPFAM" id="SSF82657">
    <property type="entry name" value="BolA-like"/>
    <property type="match status" value="1"/>
</dbReference>
<dbReference type="Gene3D" id="3.30.300.90">
    <property type="entry name" value="BolA-like"/>
    <property type="match status" value="1"/>
</dbReference>
<dbReference type="EMBL" id="JAACJK010000163">
    <property type="protein sequence ID" value="KAF5326266.1"/>
    <property type="molecule type" value="Genomic_DNA"/>
</dbReference>
<dbReference type="PANTHER" id="PTHR46230">
    <property type="match status" value="1"/>
</dbReference>
<accession>A0A8H5BNQ9</accession>
<sequence length="124" mass="13767">MFLTRLPRSLASISRRSIAMKPDVSSAGPVQVSIQEKLAKLRPEALTITNDSWQHRHHAAMREDGGGNGETHFTINIVSDEFKGKSSMQRHRMIYSLLSEELAGSVHALSLHTKTTEEVQSTKA</sequence>
<name>A0A8H5BNQ9_9AGAR</name>
<reference evidence="2 3" key="1">
    <citation type="journal article" date="2020" name="ISME J.">
        <title>Uncovering the hidden diversity of litter-decomposition mechanisms in mushroom-forming fungi.</title>
        <authorList>
            <person name="Floudas D."/>
            <person name="Bentzer J."/>
            <person name="Ahren D."/>
            <person name="Johansson T."/>
            <person name="Persson P."/>
            <person name="Tunlid A."/>
        </authorList>
    </citation>
    <scope>NUCLEOTIDE SEQUENCE [LARGE SCALE GENOMIC DNA]</scope>
    <source>
        <strain evidence="2 3">CBS 175.51</strain>
    </source>
</reference>
<evidence type="ECO:0000256" key="1">
    <source>
        <dbReference type="RuleBase" id="RU003860"/>
    </source>
</evidence>
<dbReference type="Proteomes" id="UP000541558">
    <property type="component" value="Unassembled WGS sequence"/>
</dbReference>
<dbReference type="InterPro" id="IPR036065">
    <property type="entry name" value="BolA-like_sf"/>
</dbReference>
<dbReference type="GO" id="GO:0005759">
    <property type="term" value="C:mitochondrial matrix"/>
    <property type="evidence" value="ECO:0007669"/>
    <property type="project" value="TreeGrafter"/>
</dbReference>
<dbReference type="Pfam" id="PF01722">
    <property type="entry name" value="BolA"/>
    <property type="match status" value="1"/>
</dbReference>
<keyword evidence="3" id="KW-1185">Reference proteome</keyword>
<dbReference type="AlphaFoldDB" id="A0A8H5BNQ9"/>